<dbReference type="InterPro" id="IPR000244">
    <property type="entry name" value="Ribosomal_bL9"/>
</dbReference>
<evidence type="ECO:0000256" key="7">
    <source>
        <dbReference type="HAMAP-Rule" id="MF_00503"/>
    </source>
</evidence>
<evidence type="ECO:0000313" key="10">
    <source>
        <dbReference type="EMBL" id="QPJ63513.1"/>
    </source>
</evidence>
<comment type="function">
    <text evidence="7">Binds to the 23S rRNA.</text>
</comment>
<dbReference type="PROSITE" id="PS00651">
    <property type="entry name" value="RIBOSOMAL_L9"/>
    <property type="match status" value="1"/>
</dbReference>
<dbReference type="InterPro" id="IPR020069">
    <property type="entry name" value="Ribosomal_bL9_C"/>
</dbReference>
<dbReference type="GO" id="GO:0005840">
    <property type="term" value="C:ribosome"/>
    <property type="evidence" value="ECO:0007669"/>
    <property type="project" value="UniProtKB-KW"/>
</dbReference>
<dbReference type="SUPFAM" id="SSF55653">
    <property type="entry name" value="Ribosomal protein L9 C-domain"/>
    <property type="match status" value="1"/>
</dbReference>
<dbReference type="Pfam" id="PF03948">
    <property type="entry name" value="Ribosomal_L9_C"/>
    <property type="match status" value="1"/>
</dbReference>
<dbReference type="GO" id="GO:0019843">
    <property type="term" value="F:rRNA binding"/>
    <property type="evidence" value="ECO:0007669"/>
    <property type="project" value="UniProtKB-UniRule"/>
</dbReference>
<dbReference type="InterPro" id="IPR020070">
    <property type="entry name" value="Ribosomal_bL9_N"/>
</dbReference>
<evidence type="ECO:0000256" key="4">
    <source>
        <dbReference type="ARBA" id="ARBA00022980"/>
    </source>
</evidence>
<dbReference type="PANTHER" id="PTHR21368">
    <property type="entry name" value="50S RIBOSOMAL PROTEIN L9"/>
    <property type="match status" value="1"/>
</dbReference>
<dbReference type="GO" id="GO:1990904">
    <property type="term" value="C:ribonucleoprotein complex"/>
    <property type="evidence" value="ECO:0007669"/>
    <property type="project" value="UniProtKB-KW"/>
</dbReference>
<dbReference type="InterPro" id="IPR009027">
    <property type="entry name" value="Ribosomal_bL9/RNase_H1_N"/>
</dbReference>
<name>A0A7T0G1Y6_9BACT</name>
<dbReference type="InterPro" id="IPR020594">
    <property type="entry name" value="Ribosomal_bL9_bac/chp"/>
</dbReference>
<dbReference type="NCBIfam" id="TIGR00158">
    <property type="entry name" value="L9"/>
    <property type="match status" value="1"/>
</dbReference>
<feature type="domain" description="Ribosomal protein L9" evidence="9">
    <location>
        <begin position="13"/>
        <end position="40"/>
    </location>
</feature>
<dbReference type="Gene3D" id="3.10.430.100">
    <property type="entry name" value="Ribosomal protein L9, C-terminal domain"/>
    <property type="match status" value="1"/>
</dbReference>
<evidence type="ECO:0000259" key="9">
    <source>
        <dbReference type="PROSITE" id="PS00651"/>
    </source>
</evidence>
<dbReference type="HAMAP" id="MF_00503">
    <property type="entry name" value="Ribosomal_bL9"/>
    <property type="match status" value="1"/>
</dbReference>
<proteinExistence type="inferred from homology"/>
<evidence type="ECO:0000256" key="1">
    <source>
        <dbReference type="ARBA" id="ARBA00010605"/>
    </source>
</evidence>
<reference evidence="10 11" key="1">
    <citation type="submission" date="2020-02" db="EMBL/GenBank/DDBJ databases">
        <title>Genomic and physiological characterization of two novel Nitrospinaceae genera.</title>
        <authorList>
            <person name="Mueller A.J."/>
            <person name="Jung M.-Y."/>
            <person name="Strachan C.R."/>
            <person name="Herbold C.W."/>
            <person name="Kirkegaard R.H."/>
            <person name="Daims H."/>
        </authorList>
    </citation>
    <scope>NUCLEOTIDE SEQUENCE [LARGE SCALE GENOMIC DNA]</scope>
    <source>
        <strain evidence="10">EB</strain>
    </source>
</reference>
<sequence>MKVLLKEDVEHVGSVGDEVDVKDGFARNFLIPRGKALHATPKNVKAYTHQKMVVMKRLKKLQAGAQEVADKIAALTCTVKKKVGEQGKLFGSVTSQEIGDFLRAQGVNIDRRRIQLSEPIKKLGEFEVPVKLHPEVTGKIKVVVESEDPEPEAPAAEAAEEVETNTEAPEEETTAEKETEE</sequence>
<dbReference type="GO" id="GO:0003735">
    <property type="term" value="F:structural constituent of ribosome"/>
    <property type="evidence" value="ECO:0007669"/>
    <property type="project" value="InterPro"/>
</dbReference>
<dbReference type="AlphaFoldDB" id="A0A7T0G1Y6"/>
<dbReference type="Gene3D" id="3.40.5.10">
    <property type="entry name" value="Ribosomal protein L9, N-terminal domain"/>
    <property type="match status" value="1"/>
</dbReference>
<dbReference type="Pfam" id="PF01281">
    <property type="entry name" value="Ribosomal_L9_N"/>
    <property type="match status" value="1"/>
</dbReference>
<feature type="compositionally biased region" description="Acidic residues" evidence="8">
    <location>
        <begin position="158"/>
        <end position="173"/>
    </location>
</feature>
<gene>
    <name evidence="7" type="primary">rplI</name>
    <name evidence="10" type="ORF">G3M70_17185</name>
</gene>
<evidence type="ECO:0000256" key="5">
    <source>
        <dbReference type="ARBA" id="ARBA00023274"/>
    </source>
</evidence>
<keyword evidence="5 7" id="KW-0687">Ribonucleoprotein</keyword>
<dbReference type="InterPro" id="IPR036791">
    <property type="entry name" value="Ribosomal_bL9_C_sf"/>
</dbReference>
<protein>
    <recommendedName>
        <fullName evidence="6 7">Large ribosomal subunit protein bL9</fullName>
    </recommendedName>
</protein>
<dbReference type="Proteomes" id="UP000594688">
    <property type="component" value="Chromosome"/>
</dbReference>
<evidence type="ECO:0000313" key="11">
    <source>
        <dbReference type="Proteomes" id="UP000594688"/>
    </source>
</evidence>
<dbReference type="EMBL" id="CP048685">
    <property type="protein sequence ID" value="QPJ63513.1"/>
    <property type="molecule type" value="Genomic_DNA"/>
</dbReference>
<evidence type="ECO:0000256" key="6">
    <source>
        <dbReference type="ARBA" id="ARBA00035292"/>
    </source>
</evidence>
<keyword evidence="3 7" id="KW-0694">RNA-binding</keyword>
<accession>A0A7T0G1Y6</accession>
<dbReference type="KEGG" id="nli:G3M70_17185"/>
<keyword evidence="4 7" id="KW-0689">Ribosomal protein</keyword>
<evidence type="ECO:0000256" key="3">
    <source>
        <dbReference type="ARBA" id="ARBA00022884"/>
    </source>
</evidence>
<evidence type="ECO:0000256" key="2">
    <source>
        <dbReference type="ARBA" id="ARBA00022730"/>
    </source>
</evidence>
<feature type="region of interest" description="Disordered" evidence="8">
    <location>
        <begin position="144"/>
        <end position="181"/>
    </location>
</feature>
<dbReference type="InterPro" id="IPR036935">
    <property type="entry name" value="Ribosomal_bL9_N_sf"/>
</dbReference>
<evidence type="ECO:0000256" key="8">
    <source>
        <dbReference type="SAM" id="MobiDB-lite"/>
    </source>
</evidence>
<comment type="similarity">
    <text evidence="1 7">Belongs to the bacterial ribosomal protein bL9 family.</text>
</comment>
<organism evidence="10 11">
    <name type="scientific">Candidatus Nitronauta litoralis</name>
    <dbReference type="NCBI Taxonomy" id="2705533"/>
    <lineage>
        <taxon>Bacteria</taxon>
        <taxon>Pseudomonadati</taxon>
        <taxon>Nitrospinota/Tectimicrobiota group</taxon>
        <taxon>Nitrospinota</taxon>
        <taxon>Nitrospinia</taxon>
        <taxon>Nitrospinales</taxon>
        <taxon>Nitrospinaceae</taxon>
        <taxon>Candidatus Nitronauta</taxon>
    </lineage>
</organism>
<dbReference type="FunFam" id="3.10.430.100:FF:000006">
    <property type="entry name" value="50S ribosomal protein L9"/>
    <property type="match status" value="1"/>
</dbReference>
<dbReference type="SUPFAM" id="SSF55658">
    <property type="entry name" value="L9 N-domain-like"/>
    <property type="match status" value="1"/>
</dbReference>
<keyword evidence="2 7" id="KW-0699">rRNA-binding</keyword>
<dbReference type="GO" id="GO:0006412">
    <property type="term" value="P:translation"/>
    <property type="evidence" value="ECO:0007669"/>
    <property type="project" value="UniProtKB-UniRule"/>
</dbReference>